<feature type="transmembrane region" description="Helical" evidence="1">
    <location>
        <begin position="40"/>
        <end position="59"/>
    </location>
</feature>
<feature type="transmembrane region" description="Helical" evidence="1">
    <location>
        <begin position="71"/>
        <end position="93"/>
    </location>
</feature>
<sequence>MAFLNLIPGFRSGIMWKSIIALFYYVISIYYFIHSIGMLLFLLSTPFSFFSFIDLMGWYQVGYSYSITRNIFIISTTFVTISAIAVFHSFFNIKSLRKKVNSRICKNPSNDLKVHFLSIGQADSILIQQGNKNLLIDGGYWVSGRPILRYIKNIGVNKLDYLIVTHPHNDHIGGLPRIINNIPIENVIINNKNPYKTRRYYKKHNQLLKMINKRGINLIHPVAGETFKIGDFKLKIVAPNGGNYERINNYSIVIKLIYKNNSFLFAADAEEYSEMEMLKHNRDIKADVLKVGHHGSCTSSSEEFLRAVSPKYAVISVGYNSFYGQPDKAVLDRLDNIGATLYRTDKRGTIIATSNGYNIKFNKKSCPYPKAKIFYTSIRLKYRLLHGNRSFN</sequence>
<dbReference type="OrthoDB" id="9761531at2"/>
<dbReference type="SMART" id="SM00849">
    <property type="entry name" value="Lactamase_B"/>
    <property type="match status" value="1"/>
</dbReference>
<dbReference type="InterPro" id="IPR052159">
    <property type="entry name" value="Competence_DNA_uptake"/>
</dbReference>
<dbReference type="EMBL" id="SMAE01000002">
    <property type="protein sequence ID" value="TCS91213.1"/>
    <property type="molecule type" value="Genomic_DNA"/>
</dbReference>
<dbReference type="InterPro" id="IPR001279">
    <property type="entry name" value="Metallo-B-lactamas"/>
</dbReference>
<evidence type="ECO:0000313" key="3">
    <source>
        <dbReference type="EMBL" id="TCS91213.1"/>
    </source>
</evidence>
<evidence type="ECO:0000256" key="1">
    <source>
        <dbReference type="SAM" id="Phobius"/>
    </source>
</evidence>
<dbReference type="PANTHER" id="PTHR30619:SF7">
    <property type="entry name" value="BETA-LACTAMASE DOMAIN PROTEIN"/>
    <property type="match status" value="1"/>
</dbReference>
<name>A0A4R3L3L1_9FIRM</name>
<comment type="caution">
    <text evidence="3">The sequence shown here is derived from an EMBL/GenBank/DDBJ whole genome shotgun (WGS) entry which is preliminary data.</text>
</comment>
<evidence type="ECO:0000259" key="2">
    <source>
        <dbReference type="SMART" id="SM00849"/>
    </source>
</evidence>
<keyword evidence="1" id="KW-1133">Transmembrane helix</keyword>
<dbReference type="Gene3D" id="3.60.15.10">
    <property type="entry name" value="Ribonuclease Z/Hydroxyacylglutathione hydrolase-like"/>
    <property type="match status" value="1"/>
</dbReference>
<accession>A0A4R3L3L1</accession>
<dbReference type="InterPro" id="IPR036866">
    <property type="entry name" value="RibonucZ/Hydroxyglut_hydro"/>
</dbReference>
<dbReference type="PANTHER" id="PTHR30619">
    <property type="entry name" value="DNA INTERNALIZATION/COMPETENCE PROTEIN COMEC/REC2"/>
    <property type="match status" value="1"/>
</dbReference>
<dbReference type="CDD" id="cd07731">
    <property type="entry name" value="ComA-like_MBL-fold"/>
    <property type="match status" value="1"/>
</dbReference>
<keyword evidence="3" id="KW-0378">Hydrolase</keyword>
<dbReference type="Proteomes" id="UP000294567">
    <property type="component" value="Unassembled WGS sequence"/>
</dbReference>
<reference evidence="3 4" key="1">
    <citation type="submission" date="2019-03" db="EMBL/GenBank/DDBJ databases">
        <title>Genomic Encyclopedia of Type Strains, Phase IV (KMG-IV): sequencing the most valuable type-strain genomes for metagenomic binning, comparative biology and taxonomic classification.</title>
        <authorList>
            <person name="Goeker M."/>
        </authorList>
    </citation>
    <scope>NUCLEOTIDE SEQUENCE [LARGE SCALE GENOMIC DNA]</scope>
    <source>
        <strain evidence="3 4">DSM 26752</strain>
    </source>
</reference>
<dbReference type="RefSeq" id="WP_132025891.1">
    <property type="nucleotide sequence ID" value="NZ_CP068564.1"/>
</dbReference>
<dbReference type="SUPFAM" id="SSF56281">
    <property type="entry name" value="Metallo-hydrolase/oxidoreductase"/>
    <property type="match status" value="1"/>
</dbReference>
<dbReference type="Pfam" id="PF00753">
    <property type="entry name" value="Lactamase_B"/>
    <property type="match status" value="1"/>
</dbReference>
<gene>
    <name evidence="3" type="ORF">EDD65_102144</name>
</gene>
<organism evidence="3 4">
    <name type="scientific">Keratinibaculum paraultunense</name>
    <dbReference type="NCBI Taxonomy" id="1278232"/>
    <lineage>
        <taxon>Bacteria</taxon>
        <taxon>Bacillati</taxon>
        <taxon>Bacillota</taxon>
        <taxon>Tissierellia</taxon>
        <taxon>Tissierellales</taxon>
        <taxon>Tepidimicrobiaceae</taxon>
        <taxon>Keratinibaculum</taxon>
    </lineage>
</organism>
<evidence type="ECO:0000313" key="4">
    <source>
        <dbReference type="Proteomes" id="UP000294567"/>
    </source>
</evidence>
<keyword evidence="1" id="KW-0812">Transmembrane</keyword>
<proteinExistence type="predicted"/>
<dbReference type="GO" id="GO:0016787">
    <property type="term" value="F:hydrolase activity"/>
    <property type="evidence" value="ECO:0007669"/>
    <property type="project" value="UniProtKB-KW"/>
</dbReference>
<feature type="transmembrane region" description="Helical" evidence="1">
    <location>
        <begin position="14"/>
        <end position="33"/>
    </location>
</feature>
<protein>
    <submittedName>
        <fullName evidence="3">Beta-lactamase superfamily II metal-dependent hydrolase</fullName>
    </submittedName>
</protein>
<keyword evidence="1" id="KW-0472">Membrane</keyword>
<feature type="domain" description="Metallo-beta-lactamase" evidence="2">
    <location>
        <begin position="121"/>
        <end position="319"/>
    </location>
</feature>
<dbReference type="AlphaFoldDB" id="A0A4R3L3L1"/>
<dbReference type="InterPro" id="IPR035681">
    <property type="entry name" value="ComA-like_MBL"/>
</dbReference>
<keyword evidence="4" id="KW-1185">Reference proteome</keyword>